<dbReference type="SUPFAM" id="SSF50969">
    <property type="entry name" value="YVTN repeat-like/Quinoprotein amine dehydrogenase"/>
    <property type="match status" value="1"/>
</dbReference>
<sequence>MDERELRDRLETATVPPSRLEVGTLVADGRRRVTRRRTWRAAGGAALAVAVLVTVPVLLGRPHKPSVVVDNAPSSPSSNPPSAKPTPSQSSAPVACAIKALPVPAGLRDVTVSGVDPTGRYIVGNATRGDFKPVLWADGKAHALPMLEASMELDNVNSGGIVVGLAGVADKTVFRYQNGKYTRLRTPAGNWHAYPEPVINTAGDIVVNVEPSGNTGGKDSIVLFWPAGQTSARKLPLPAGANVMAILDDGTLVGALYVDGVAIAGYSWDQQGHGRKLPTPAGQNGAAYAARGDWATGGFWPNQTAALWNLRTGEMREIRAPKDADLPPAMADLGPGEQVNDDGWVVAGGYAMRDGDPAKLTVPAHQRASAVAISDDGLVVGNAQSSAGELVGPRTWRC</sequence>
<keyword evidence="4" id="KW-1185">Reference proteome</keyword>
<feature type="transmembrane region" description="Helical" evidence="2">
    <location>
        <begin position="39"/>
        <end position="59"/>
    </location>
</feature>
<comment type="caution">
    <text evidence="3">The sequence shown here is derived from an EMBL/GenBank/DDBJ whole genome shotgun (WGS) entry which is preliminary data.</text>
</comment>
<dbReference type="InterPro" id="IPR011044">
    <property type="entry name" value="Quino_amine_DH_bsu"/>
</dbReference>
<feature type="compositionally biased region" description="Low complexity" evidence="1">
    <location>
        <begin position="66"/>
        <end position="77"/>
    </location>
</feature>
<dbReference type="RefSeq" id="WP_020516745.1">
    <property type="nucleotide sequence ID" value="NZ_JBIAZU010000003.1"/>
</dbReference>
<accession>A0ABW6WDG6</accession>
<reference evidence="3 4" key="1">
    <citation type="submission" date="2024-10" db="EMBL/GenBank/DDBJ databases">
        <title>The Natural Products Discovery Center: Release of the First 8490 Sequenced Strains for Exploring Actinobacteria Biosynthetic Diversity.</title>
        <authorList>
            <person name="Kalkreuter E."/>
            <person name="Kautsar S.A."/>
            <person name="Yang D."/>
            <person name="Bader C.D."/>
            <person name="Teijaro C.N."/>
            <person name="Fluegel L."/>
            <person name="Davis C.M."/>
            <person name="Simpson J.R."/>
            <person name="Lauterbach L."/>
            <person name="Steele A.D."/>
            <person name="Gui C."/>
            <person name="Meng S."/>
            <person name="Li G."/>
            <person name="Viehrig K."/>
            <person name="Ye F."/>
            <person name="Su P."/>
            <person name="Kiefer A.F."/>
            <person name="Nichols A."/>
            <person name="Cepeda A.J."/>
            <person name="Yan W."/>
            <person name="Fan B."/>
            <person name="Jiang Y."/>
            <person name="Adhikari A."/>
            <person name="Zheng C.-J."/>
            <person name="Schuster L."/>
            <person name="Cowan T.M."/>
            <person name="Smanski M.J."/>
            <person name="Chevrette M.G."/>
            <person name="De Carvalho L.P.S."/>
            <person name="Shen B."/>
        </authorList>
    </citation>
    <scope>NUCLEOTIDE SEQUENCE [LARGE SCALE GENOMIC DNA]</scope>
    <source>
        <strain evidence="3 4">NPDC000087</strain>
    </source>
</reference>
<gene>
    <name evidence="3" type="ORF">ACFY35_16755</name>
</gene>
<keyword evidence="2" id="KW-0472">Membrane</keyword>
<organism evidence="3 4">
    <name type="scientific">Paractinoplanes globisporus</name>
    <dbReference type="NCBI Taxonomy" id="113565"/>
    <lineage>
        <taxon>Bacteria</taxon>
        <taxon>Bacillati</taxon>
        <taxon>Actinomycetota</taxon>
        <taxon>Actinomycetes</taxon>
        <taxon>Micromonosporales</taxon>
        <taxon>Micromonosporaceae</taxon>
        <taxon>Paractinoplanes</taxon>
    </lineage>
</organism>
<evidence type="ECO:0000313" key="4">
    <source>
        <dbReference type="Proteomes" id="UP001602245"/>
    </source>
</evidence>
<dbReference type="EMBL" id="JBIAZU010000003">
    <property type="protein sequence ID" value="MFF5291093.1"/>
    <property type="molecule type" value="Genomic_DNA"/>
</dbReference>
<keyword evidence="2" id="KW-0812">Transmembrane</keyword>
<evidence type="ECO:0000313" key="3">
    <source>
        <dbReference type="EMBL" id="MFF5291093.1"/>
    </source>
</evidence>
<dbReference type="Proteomes" id="UP001602245">
    <property type="component" value="Unassembled WGS sequence"/>
</dbReference>
<feature type="region of interest" description="Disordered" evidence="1">
    <location>
        <begin position="66"/>
        <end position="91"/>
    </location>
</feature>
<keyword evidence="2" id="KW-1133">Transmembrane helix</keyword>
<name>A0ABW6WDG6_9ACTN</name>
<evidence type="ECO:0000256" key="2">
    <source>
        <dbReference type="SAM" id="Phobius"/>
    </source>
</evidence>
<proteinExistence type="predicted"/>
<evidence type="ECO:0000256" key="1">
    <source>
        <dbReference type="SAM" id="MobiDB-lite"/>
    </source>
</evidence>
<protein>
    <submittedName>
        <fullName evidence="3">Uncharacterized protein</fullName>
    </submittedName>
</protein>